<evidence type="ECO:0000313" key="2">
    <source>
        <dbReference type="EMBL" id="AXK38648.1"/>
    </source>
</evidence>
<dbReference type="RefSeq" id="WP_115432583.1">
    <property type="nucleotide sequence ID" value="NZ_CP031337.1"/>
</dbReference>
<dbReference type="InterPro" id="IPR002734">
    <property type="entry name" value="RibDG_C"/>
</dbReference>
<organism evidence="2 3">
    <name type="scientific">Crenobacter cavernae</name>
    <dbReference type="NCBI Taxonomy" id="2290923"/>
    <lineage>
        <taxon>Bacteria</taxon>
        <taxon>Pseudomonadati</taxon>
        <taxon>Pseudomonadota</taxon>
        <taxon>Betaproteobacteria</taxon>
        <taxon>Neisseriales</taxon>
        <taxon>Neisseriaceae</taxon>
        <taxon>Crenobacter</taxon>
    </lineage>
</organism>
<dbReference type="GO" id="GO:0008703">
    <property type="term" value="F:5-amino-6-(5-phosphoribosylamino)uracil reductase activity"/>
    <property type="evidence" value="ECO:0007669"/>
    <property type="project" value="InterPro"/>
</dbReference>
<dbReference type="SUPFAM" id="SSF53597">
    <property type="entry name" value="Dihydrofolate reductase-like"/>
    <property type="match status" value="1"/>
</dbReference>
<reference evidence="2 3" key="1">
    <citation type="submission" date="2018-07" db="EMBL/GenBank/DDBJ databases">
        <title>Crenobacter cavernae sp. nov., isolated from a karst cave.</title>
        <authorList>
            <person name="Zhu H."/>
        </authorList>
    </citation>
    <scope>NUCLEOTIDE SEQUENCE [LARGE SCALE GENOMIC DNA]</scope>
    <source>
        <strain evidence="2 3">K1W11S-77</strain>
    </source>
</reference>
<dbReference type="InterPro" id="IPR024072">
    <property type="entry name" value="DHFR-like_dom_sf"/>
</dbReference>
<dbReference type="OrthoDB" id="2313602at2"/>
<dbReference type="Gene3D" id="3.40.430.10">
    <property type="entry name" value="Dihydrofolate Reductase, subunit A"/>
    <property type="match status" value="1"/>
</dbReference>
<protein>
    <submittedName>
        <fullName evidence="2">Dihydrofolate reductase</fullName>
    </submittedName>
</protein>
<dbReference type="PANTHER" id="PTHR38011:SF11">
    <property type="entry name" value="2,5-DIAMINO-6-RIBOSYLAMINO-4(3H)-PYRIMIDINONE 5'-PHOSPHATE REDUCTASE"/>
    <property type="match status" value="1"/>
</dbReference>
<accession>A0A345Y3Z6</accession>
<dbReference type="PANTHER" id="PTHR38011">
    <property type="entry name" value="DIHYDROFOLATE REDUCTASE FAMILY PROTEIN (AFU_ORTHOLOGUE AFUA_8G06820)"/>
    <property type="match status" value="1"/>
</dbReference>
<dbReference type="GO" id="GO:0009231">
    <property type="term" value="P:riboflavin biosynthetic process"/>
    <property type="evidence" value="ECO:0007669"/>
    <property type="project" value="InterPro"/>
</dbReference>
<name>A0A345Y3Z6_9NEIS</name>
<dbReference type="Proteomes" id="UP000254537">
    <property type="component" value="Chromosome"/>
</dbReference>
<dbReference type="InterPro" id="IPR050765">
    <property type="entry name" value="Riboflavin_Biosynth_HTPR"/>
</dbReference>
<dbReference type="AlphaFoldDB" id="A0A345Y3Z6"/>
<feature type="domain" description="Bacterial bifunctional deaminase-reductase C-terminal" evidence="1">
    <location>
        <begin position="9"/>
        <end position="167"/>
    </location>
</feature>
<dbReference type="KEGG" id="ccah:DWG20_03955"/>
<sequence length="177" mass="18626">MARRYLYYVAASLDGFIAGPDDALDWLASVERPGEDYGYARFYEGVDAVVMGRRTAEVSQGFGDWPYPGKPCVVLASRRPEGLPDAVECVADLSGLEERLDAVGAQNVWVVGGGRLAAALADAGRLDTLIVSLIPVALGSGVPLLPLAGAPLALELEKTETFASGLVQLAYKVGRTG</sequence>
<proteinExistence type="predicted"/>
<gene>
    <name evidence="2" type="ORF">DWG20_03955</name>
</gene>
<dbReference type="EMBL" id="CP031337">
    <property type="protein sequence ID" value="AXK38648.1"/>
    <property type="molecule type" value="Genomic_DNA"/>
</dbReference>
<evidence type="ECO:0000259" key="1">
    <source>
        <dbReference type="Pfam" id="PF01872"/>
    </source>
</evidence>
<evidence type="ECO:0000313" key="3">
    <source>
        <dbReference type="Proteomes" id="UP000254537"/>
    </source>
</evidence>
<dbReference type="Pfam" id="PF01872">
    <property type="entry name" value="RibD_C"/>
    <property type="match status" value="1"/>
</dbReference>